<comment type="caution">
    <text evidence="2">The sequence shown here is derived from an EMBL/GenBank/DDBJ whole genome shotgun (WGS) entry which is preliminary data.</text>
</comment>
<dbReference type="AlphaFoldDB" id="A0A4Q5MX98"/>
<sequence length="132" mass="13671">MRRTVVGLHLFNAVSAVGGGIALVAGGLGVPTTLLRHTPFESFVVPGIFLAAIIGGSATIGATALMADWRRATVISAAAGAVMVGWIAGETVLVEGFSWLQGLYLFTGAIAVVASIRLSQEERSPTHQEVLR</sequence>
<feature type="transmembrane region" description="Helical" evidence="1">
    <location>
        <begin position="7"/>
        <end position="31"/>
    </location>
</feature>
<evidence type="ECO:0000313" key="3">
    <source>
        <dbReference type="Proteomes" id="UP000293764"/>
    </source>
</evidence>
<name>A0A4Q5MX98_9MICO</name>
<reference evidence="2 3" key="1">
    <citation type="submission" date="2019-01" db="EMBL/GenBank/DDBJ databases">
        <title>Novel species of Cellulomonas.</title>
        <authorList>
            <person name="Liu Q."/>
            <person name="Xin Y.-H."/>
        </authorList>
    </citation>
    <scope>NUCLEOTIDE SEQUENCE [LARGE SCALE GENOMIC DNA]</scope>
    <source>
        <strain evidence="2 3">HLT2-17</strain>
    </source>
</reference>
<evidence type="ECO:0000313" key="2">
    <source>
        <dbReference type="EMBL" id="RYV49563.1"/>
    </source>
</evidence>
<evidence type="ECO:0000256" key="1">
    <source>
        <dbReference type="SAM" id="Phobius"/>
    </source>
</evidence>
<keyword evidence="3" id="KW-1185">Reference proteome</keyword>
<keyword evidence="1" id="KW-0472">Membrane</keyword>
<organism evidence="2 3">
    <name type="scientific">Pengzhenrongella frigida</name>
    <dbReference type="NCBI Taxonomy" id="1259133"/>
    <lineage>
        <taxon>Bacteria</taxon>
        <taxon>Bacillati</taxon>
        <taxon>Actinomycetota</taxon>
        <taxon>Actinomycetes</taxon>
        <taxon>Micrococcales</taxon>
        <taxon>Pengzhenrongella</taxon>
    </lineage>
</organism>
<proteinExistence type="predicted"/>
<feature type="transmembrane region" description="Helical" evidence="1">
    <location>
        <begin position="99"/>
        <end position="118"/>
    </location>
</feature>
<accession>A0A4Q5MX98</accession>
<dbReference type="RefSeq" id="WP_130104088.1">
    <property type="nucleotide sequence ID" value="NZ_SDWW01000064.1"/>
</dbReference>
<dbReference type="Proteomes" id="UP000293764">
    <property type="component" value="Unassembled WGS sequence"/>
</dbReference>
<keyword evidence="1" id="KW-1133">Transmembrane helix</keyword>
<dbReference type="EMBL" id="SDWW01000064">
    <property type="protein sequence ID" value="RYV49563.1"/>
    <property type="molecule type" value="Genomic_DNA"/>
</dbReference>
<feature type="transmembrane region" description="Helical" evidence="1">
    <location>
        <begin position="74"/>
        <end position="93"/>
    </location>
</feature>
<protein>
    <submittedName>
        <fullName evidence="2">Uncharacterized protein</fullName>
    </submittedName>
</protein>
<dbReference type="OrthoDB" id="4481055at2"/>
<keyword evidence="1" id="KW-0812">Transmembrane</keyword>
<gene>
    <name evidence="2" type="ORF">EUA98_18050</name>
</gene>
<feature type="transmembrane region" description="Helical" evidence="1">
    <location>
        <begin position="43"/>
        <end position="67"/>
    </location>
</feature>